<dbReference type="InterPro" id="IPR011990">
    <property type="entry name" value="TPR-like_helical_dom_sf"/>
</dbReference>
<evidence type="ECO:0000313" key="4">
    <source>
        <dbReference type="EnsemblPlants" id="AES72138"/>
    </source>
</evidence>
<gene>
    <name evidence="3" type="ordered locus">MTR_3g086470</name>
</gene>
<dbReference type="EMBL" id="CM001219">
    <property type="protein sequence ID" value="AES72138.2"/>
    <property type="molecule type" value="Genomic_DNA"/>
</dbReference>
<dbReference type="eggNOG" id="KOG4197">
    <property type="taxonomic scope" value="Eukaryota"/>
</dbReference>
<dbReference type="AlphaFoldDB" id="G7J345"/>
<accession>G7J345</accession>
<keyword evidence="2" id="KW-0677">Repeat</keyword>
<evidence type="ECO:0000256" key="1">
    <source>
        <dbReference type="ARBA" id="ARBA00007626"/>
    </source>
</evidence>
<proteinExistence type="inferred from homology"/>
<dbReference type="EnsemblPlants" id="AES72138">
    <property type="protein sequence ID" value="AES72138"/>
    <property type="gene ID" value="MTR_3g086470"/>
</dbReference>
<protein>
    <submittedName>
        <fullName evidence="3">Proton gradient regulation protein, putative</fullName>
    </submittedName>
</protein>
<dbReference type="PaxDb" id="3880-AES72138"/>
<dbReference type="Pfam" id="PF12854">
    <property type="entry name" value="PPR_1"/>
    <property type="match status" value="1"/>
</dbReference>
<dbReference type="Pfam" id="PF13041">
    <property type="entry name" value="PPR_2"/>
    <property type="match status" value="1"/>
</dbReference>
<organism evidence="3 5">
    <name type="scientific">Medicago truncatula</name>
    <name type="common">Barrel medic</name>
    <name type="synonym">Medicago tribuloides</name>
    <dbReference type="NCBI Taxonomy" id="3880"/>
    <lineage>
        <taxon>Eukaryota</taxon>
        <taxon>Viridiplantae</taxon>
        <taxon>Streptophyta</taxon>
        <taxon>Embryophyta</taxon>
        <taxon>Tracheophyta</taxon>
        <taxon>Spermatophyta</taxon>
        <taxon>Magnoliopsida</taxon>
        <taxon>eudicotyledons</taxon>
        <taxon>Gunneridae</taxon>
        <taxon>Pentapetalae</taxon>
        <taxon>rosids</taxon>
        <taxon>fabids</taxon>
        <taxon>Fabales</taxon>
        <taxon>Fabaceae</taxon>
        <taxon>Papilionoideae</taxon>
        <taxon>50 kb inversion clade</taxon>
        <taxon>NPAAA clade</taxon>
        <taxon>Hologalegina</taxon>
        <taxon>IRL clade</taxon>
        <taxon>Trifolieae</taxon>
        <taxon>Medicago</taxon>
    </lineage>
</organism>
<accession>A0A0C3VL91</accession>
<keyword evidence="5" id="KW-1185">Reference proteome</keyword>
<comment type="similarity">
    <text evidence="1">Belongs to the PPR family. P subfamily.</text>
</comment>
<dbReference type="Gene3D" id="1.25.40.10">
    <property type="entry name" value="Tetratricopeptide repeat domain"/>
    <property type="match status" value="1"/>
</dbReference>
<dbReference type="InterPro" id="IPR002885">
    <property type="entry name" value="PPR_rpt"/>
</dbReference>
<reference evidence="3 5" key="2">
    <citation type="journal article" date="2014" name="BMC Genomics">
        <title>An improved genome release (version Mt4.0) for the model legume Medicago truncatula.</title>
        <authorList>
            <person name="Tang H."/>
            <person name="Krishnakumar V."/>
            <person name="Bidwell S."/>
            <person name="Rosen B."/>
            <person name="Chan A."/>
            <person name="Zhou S."/>
            <person name="Gentzbittel L."/>
            <person name="Childs K.L."/>
            <person name="Yandell M."/>
            <person name="Gundlach H."/>
            <person name="Mayer K.F."/>
            <person name="Schwartz D.C."/>
            <person name="Town C.D."/>
        </authorList>
    </citation>
    <scope>GENOME REANNOTATION</scope>
    <source>
        <strain evidence="4 5">cv. Jemalong A17</strain>
    </source>
</reference>
<reference evidence="3 5" key="1">
    <citation type="journal article" date="2011" name="Nature">
        <title>The Medicago genome provides insight into the evolution of rhizobial symbioses.</title>
        <authorList>
            <person name="Young N.D."/>
            <person name="Debelle F."/>
            <person name="Oldroyd G.E."/>
            <person name="Geurts R."/>
            <person name="Cannon S.B."/>
            <person name="Udvardi M.K."/>
            <person name="Benedito V.A."/>
            <person name="Mayer K.F."/>
            <person name="Gouzy J."/>
            <person name="Schoof H."/>
            <person name="Van de Peer Y."/>
            <person name="Proost S."/>
            <person name="Cook D.R."/>
            <person name="Meyers B.C."/>
            <person name="Spannagl M."/>
            <person name="Cheung F."/>
            <person name="De Mita S."/>
            <person name="Krishnakumar V."/>
            <person name="Gundlach H."/>
            <person name="Zhou S."/>
            <person name="Mudge J."/>
            <person name="Bharti A.K."/>
            <person name="Murray J.D."/>
            <person name="Naoumkina M.A."/>
            <person name="Rosen B."/>
            <person name="Silverstein K.A."/>
            <person name="Tang H."/>
            <person name="Rombauts S."/>
            <person name="Zhao P.X."/>
            <person name="Zhou P."/>
            <person name="Barbe V."/>
            <person name="Bardou P."/>
            <person name="Bechner M."/>
            <person name="Bellec A."/>
            <person name="Berger A."/>
            <person name="Berges H."/>
            <person name="Bidwell S."/>
            <person name="Bisseling T."/>
            <person name="Choisne N."/>
            <person name="Couloux A."/>
            <person name="Denny R."/>
            <person name="Deshpande S."/>
            <person name="Dai X."/>
            <person name="Doyle J.J."/>
            <person name="Dudez A.M."/>
            <person name="Farmer A.D."/>
            <person name="Fouteau S."/>
            <person name="Franken C."/>
            <person name="Gibelin C."/>
            <person name="Gish J."/>
            <person name="Goldstein S."/>
            <person name="Gonzalez A.J."/>
            <person name="Green P.J."/>
            <person name="Hallab A."/>
            <person name="Hartog M."/>
            <person name="Hua A."/>
            <person name="Humphray S.J."/>
            <person name="Jeong D.H."/>
            <person name="Jing Y."/>
            <person name="Jocker A."/>
            <person name="Kenton S.M."/>
            <person name="Kim D.J."/>
            <person name="Klee K."/>
            <person name="Lai H."/>
            <person name="Lang C."/>
            <person name="Lin S."/>
            <person name="Macmil S.L."/>
            <person name="Magdelenat G."/>
            <person name="Matthews L."/>
            <person name="McCorrison J."/>
            <person name="Monaghan E.L."/>
            <person name="Mun J.H."/>
            <person name="Najar F.Z."/>
            <person name="Nicholson C."/>
            <person name="Noirot C."/>
            <person name="O'Bleness M."/>
            <person name="Paule C.R."/>
            <person name="Poulain J."/>
            <person name="Prion F."/>
            <person name="Qin B."/>
            <person name="Qu C."/>
            <person name="Retzel E.F."/>
            <person name="Riddle C."/>
            <person name="Sallet E."/>
            <person name="Samain S."/>
            <person name="Samson N."/>
            <person name="Sanders I."/>
            <person name="Saurat O."/>
            <person name="Scarpelli C."/>
            <person name="Schiex T."/>
            <person name="Segurens B."/>
            <person name="Severin A.J."/>
            <person name="Sherrier D.J."/>
            <person name="Shi R."/>
            <person name="Sims S."/>
            <person name="Singer S.R."/>
            <person name="Sinharoy S."/>
            <person name="Sterck L."/>
            <person name="Viollet A."/>
            <person name="Wang B.B."/>
            <person name="Wang K."/>
            <person name="Wang M."/>
            <person name="Wang X."/>
            <person name="Warfsmann J."/>
            <person name="Weissenbach J."/>
            <person name="White D.D."/>
            <person name="White J.D."/>
            <person name="Wiley G.B."/>
            <person name="Wincker P."/>
            <person name="Xing Y."/>
            <person name="Yang L."/>
            <person name="Yao Z."/>
            <person name="Ying F."/>
            <person name="Zhai J."/>
            <person name="Zhou L."/>
            <person name="Zuber A."/>
            <person name="Denarie J."/>
            <person name="Dixon R.A."/>
            <person name="May G.D."/>
            <person name="Schwartz D.C."/>
            <person name="Rogers J."/>
            <person name="Quetier F."/>
            <person name="Town C.D."/>
            <person name="Roe B.A."/>
        </authorList>
    </citation>
    <scope>NUCLEOTIDE SEQUENCE [LARGE SCALE GENOMIC DNA]</scope>
    <source>
        <strain evidence="3">A17</strain>
        <strain evidence="4 5">cv. Jemalong A17</strain>
    </source>
</reference>
<evidence type="ECO:0000256" key="2">
    <source>
        <dbReference type="ARBA" id="ARBA00022737"/>
    </source>
</evidence>
<sequence length="118" mass="12910">MKSHQHNVAISLFKKLNVAGVRPDVITMNIIINSLVQVANLKMAKCILGKSVILGLEPDVWTFATLFRGYSVVGAMELHHKLVDSGFVLNQVTYGTLIEGLCRREGTNAAINLLYGIS</sequence>
<dbReference type="PANTHER" id="PTHR47941">
    <property type="entry name" value="PENTATRICOPEPTIDE REPEAT-CONTAINING PROTEIN 3, MITOCHONDRIAL"/>
    <property type="match status" value="1"/>
</dbReference>
<reference evidence="4" key="3">
    <citation type="submission" date="2015-04" db="UniProtKB">
        <authorList>
            <consortium name="EnsemblPlants"/>
        </authorList>
    </citation>
    <scope>IDENTIFICATION</scope>
    <source>
        <strain evidence="4">cv. Jemalong A17</strain>
    </source>
</reference>
<dbReference type="HOGENOM" id="CLU_2076578_0_0_1"/>
<name>G7J345_MEDTR</name>
<dbReference type="Proteomes" id="UP000002051">
    <property type="component" value="Chromosome 3"/>
</dbReference>
<evidence type="ECO:0000313" key="5">
    <source>
        <dbReference type="Proteomes" id="UP000002051"/>
    </source>
</evidence>
<evidence type="ECO:0000313" key="3">
    <source>
        <dbReference type="EMBL" id="AES72138.2"/>
    </source>
</evidence>